<feature type="compositionally biased region" description="Polar residues" evidence="1">
    <location>
        <begin position="46"/>
        <end position="58"/>
    </location>
</feature>
<dbReference type="RefSeq" id="XP_019045895.2">
    <property type="nucleotide sequence ID" value="XM_019192898.2"/>
</dbReference>
<gene>
    <name evidence="2" type="ORF">I302_106457</name>
</gene>
<reference evidence="2" key="2">
    <citation type="submission" date="2024-02" db="EMBL/GenBank/DDBJ databases">
        <title>Comparative genomics of Cryptococcus and Kwoniella reveals pathogenesis evolution and contrasting modes of karyotype evolution via chromosome fusion or intercentromeric recombination.</title>
        <authorList>
            <person name="Coelho M.A."/>
            <person name="David-Palma M."/>
            <person name="Shea T."/>
            <person name="Bowers K."/>
            <person name="McGinley-Smith S."/>
            <person name="Mohammad A.W."/>
            <person name="Gnirke A."/>
            <person name="Yurkov A.M."/>
            <person name="Nowrousian M."/>
            <person name="Sun S."/>
            <person name="Cuomo C.A."/>
            <person name="Heitman J."/>
        </authorList>
    </citation>
    <scope>NUCLEOTIDE SEQUENCE</scope>
    <source>
        <strain evidence="2">CBS 10118</strain>
    </source>
</reference>
<proteinExistence type="predicted"/>
<reference evidence="2" key="1">
    <citation type="submission" date="2013-07" db="EMBL/GenBank/DDBJ databases">
        <authorList>
            <consortium name="The Broad Institute Genome Sequencing Platform"/>
            <person name="Cuomo C."/>
            <person name="Litvintseva A."/>
            <person name="Chen Y."/>
            <person name="Heitman J."/>
            <person name="Sun S."/>
            <person name="Springer D."/>
            <person name="Dromer F."/>
            <person name="Young S.K."/>
            <person name="Zeng Q."/>
            <person name="Gargeya S."/>
            <person name="Fitzgerald M."/>
            <person name="Abouelleil A."/>
            <person name="Alvarado L."/>
            <person name="Berlin A.M."/>
            <person name="Chapman S.B."/>
            <person name="Dewar J."/>
            <person name="Goldberg J."/>
            <person name="Griggs A."/>
            <person name="Gujja S."/>
            <person name="Hansen M."/>
            <person name="Howarth C."/>
            <person name="Imamovic A."/>
            <person name="Larimer J."/>
            <person name="McCowan C."/>
            <person name="Murphy C."/>
            <person name="Pearson M."/>
            <person name="Priest M."/>
            <person name="Roberts A."/>
            <person name="Saif S."/>
            <person name="Shea T."/>
            <person name="Sykes S."/>
            <person name="Wortman J."/>
            <person name="Nusbaum C."/>
            <person name="Birren B."/>
        </authorList>
    </citation>
    <scope>NUCLEOTIDE SEQUENCE</scope>
    <source>
        <strain evidence="2">CBS 10118</strain>
    </source>
</reference>
<feature type="region of interest" description="Disordered" evidence="1">
    <location>
        <begin position="32"/>
        <end position="98"/>
    </location>
</feature>
<dbReference type="AlphaFoldDB" id="A0AAJ8KBT4"/>
<feature type="compositionally biased region" description="Basic and acidic residues" evidence="1">
    <location>
        <begin position="174"/>
        <end position="188"/>
    </location>
</feature>
<dbReference type="KEGG" id="kbi:30210685"/>
<organism evidence="2 3">
    <name type="scientific">Kwoniella bestiolae CBS 10118</name>
    <dbReference type="NCBI Taxonomy" id="1296100"/>
    <lineage>
        <taxon>Eukaryota</taxon>
        <taxon>Fungi</taxon>
        <taxon>Dikarya</taxon>
        <taxon>Basidiomycota</taxon>
        <taxon>Agaricomycotina</taxon>
        <taxon>Tremellomycetes</taxon>
        <taxon>Tremellales</taxon>
        <taxon>Cryptococcaceae</taxon>
        <taxon>Kwoniella</taxon>
    </lineage>
</organism>
<accession>A0AAJ8KBT4</accession>
<dbReference type="EMBL" id="CP144545">
    <property type="protein sequence ID" value="WVW84423.1"/>
    <property type="molecule type" value="Genomic_DNA"/>
</dbReference>
<feature type="region of interest" description="Disordered" evidence="1">
    <location>
        <begin position="174"/>
        <end position="212"/>
    </location>
</feature>
<dbReference type="Proteomes" id="UP000092730">
    <property type="component" value="Chromosome 5"/>
</dbReference>
<dbReference type="GeneID" id="30210685"/>
<feature type="compositionally biased region" description="Low complexity" evidence="1">
    <location>
        <begin position="71"/>
        <end position="89"/>
    </location>
</feature>
<evidence type="ECO:0000313" key="3">
    <source>
        <dbReference type="Proteomes" id="UP000092730"/>
    </source>
</evidence>
<keyword evidence="3" id="KW-1185">Reference proteome</keyword>
<name>A0AAJ8KBT4_9TREE</name>
<protein>
    <submittedName>
        <fullName evidence="2">Uncharacterized protein</fullName>
    </submittedName>
</protein>
<evidence type="ECO:0000256" key="1">
    <source>
        <dbReference type="SAM" id="MobiDB-lite"/>
    </source>
</evidence>
<sequence>MSENQEKYDPLTDDTLFDWNAASCDYTDTKAGQTIAGEHRDGNVTAPLQTVSGRSRTNYGDRANGDEQDGSAATAMTSTVVSTSTSTESPPHSEPGWKMETYPKLSAFTKRILGSRILRPKKDDTFYPWVFSRVTGLDWLSQSCTSNASCMAALSTLLGEYYTRLIRGVRTDKNRADTVKKNSDSHGTKRDRKQTEEEDLQEGVTKLRRHWN</sequence>
<evidence type="ECO:0000313" key="2">
    <source>
        <dbReference type="EMBL" id="WVW84423.1"/>
    </source>
</evidence>